<protein>
    <submittedName>
        <fullName evidence="1">Uncharacterized protein</fullName>
    </submittedName>
</protein>
<dbReference type="Proteomes" id="UP000001068">
    <property type="component" value="Chromosome"/>
</dbReference>
<sequence>MPAMFKRSRDPLRKALEALYHVRLLRDRIDTLYNRISERREALFERLTDLESKGERYLAKRYAEEISKLDKLLSRLAAVQLVVEKVDLALQYAINMREFSGVASEVSSLVKDLSKLPELNIPDLNLAFAELQVSIRELSEASGPGALDLSYSPPGGSDVKRILEEAREVVKKRLENELTA</sequence>
<keyword evidence="2" id="KW-1185">Reference proteome</keyword>
<dbReference type="STRING" id="765177.Desmu_0295"/>
<accession>E8R7Y8</accession>
<reference evidence="1 2" key="2">
    <citation type="journal article" date="2011" name="Stand. Genomic Sci.">
        <title>Complete genome sequence of Desulfurococcus mucosus type strain (O7/1).</title>
        <authorList>
            <person name="Wirth R."/>
            <person name="Chertkov O."/>
            <person name="Held B."/>
            <person name="Lapidus A."/>
            <person name="Nolan M."/>
            <person name="Lucas S."/>
            <person name="Hammon N."/>
            <person name="Deshpande S."/>
            <person name="Cheng J.F."/>
            <person name="Tapia R."/>
            <person name="Han C."/>
            <person name="Goodwin L."/>
            <person name="Pitluck S."/>
            <person name="Liolios K."/>
            <person name="Ioanna P."/>
            <person name="Ivanova N."/>
            <person name="Mavromatis K."/>
            <person name="Mikhailova N."/>
            <person name="Pati A."/>
            <person name="Chen A."/>
            <person name="Palaniappan K."/>
            <person name="Land M."/>
            <person name="Hauser L."/>
            <person name="Chang Y.J."/>
            <person name="Jeffries C.D."/>
            <person name="Bilek Y."/>
            <person name="Hader T."/>
            <person name="Rohde M."/>
            <person name="Spring S."/>
            <person name="Sikorski J."/>
            <person name="Goker M."/>
            <person name="Woyke T."/>
            <person name="Bristow J."/>
            <person name="Eisen J.A."/>
            <person name="Markowitz V."/>
            <person name="Hugenholtz P."/>
            <person name="Kyrpides N.C."/>
            <person name="Klenk H.P."/>
        </authorList>
    </citation>
    <scope>NUCLEOTIDE SEQUENCE [LARGE SCALE GENOMIC DNA]</scope>
    <source>
        <strain evidence="2">ATCC 35584 / DSM 2162 / JCM 9187 / O7/1</strain>
    </source>
</reference>
<organism evidence="1 2">
    <name type="scientific">Desulfurococcus mucosus (strain ATCC 35584 / DSM 2162 / JCM 9187 / O7/1)</name>
    <dbReference type="NCBI Taxonomy" id="765177"/>
    <lineage>
        <taxon>Archaea</taxon>
        <taxon>Thermoproteota</taxon>
        <taxon>Thermoprotei</taxon>
        <taxon>Desulfurococcales</taxon>
        <taxon>Desulfurococcaceae</taxon>
        <taxon>Desulfurococcus</taxon>
    </lineage>
</organism>
<dbReference type="AlphaFoldDB" id="E8R7Y8"/>
<dbReference type="Gene3D" id="6.10.140.1230">
    <property type="match status" value="1"/>
</dbReference>
<dbReference type="HOGENOM" id="CLU_1451469_0_0_2"/>
<name>E8R7Y8_DESM0</name>
<evidence type="ECO:0000313" key="1">
    <source>
        <dbReference type="EMBL" id="ADV64614.1"/>
    </source>
</evidence>
<dbReference type="EMBL" id="CP002363">
    <property type="protein sequence ID" value="ADV64614.1"/>
    <property type="molecule type" value="Genomic_DNA"/>
</dbReference>
<dbReference type="eggNOG" id="arCOG00452">
    <property type="taxonomic scope" value="Archaea"/>
</dbReference>
<gene>
    <name evidence="1" type="ordered locus">Desmu_0295</name>
</gene>
<evidence type="ECO:0000313" key="2">
    <source>
        <dbReference type="Proteomes" id="UP000001068"/>
    </source>
</evidence>
<dbReference type="KEGG" id="dmu:Desmu_0295"/>
<proteinExistence type="predicted"/>
<reference evidence="2" key="1">
    <citation type="submission" date="2010-11" db="EMBL/GenBank/DDBJ databases">
        <title>The complete genome of Desulfurococcus mucosus DSM 2162.</title>
        <authorList>
            <consortium name="US DOE Joint Genome Institute (JGI-PGF)"/>
            <person name="Lucas S."/>
            <person name="Copeland A."/>
            <person name="Lapidus A."/>
            <person name="Bruce D."/>
            <person name="Goodwin L."/>
            <person name="Pitluck S."/>
            <person name="Kyrpides N."/>
            <person name="Mavromatis K."/>
            <person name="Pagani I."/>
            <person name="Ivanova N."/>
            <person name="Ovchinnikova G."/>
            <person name="Chertkov O."/>
            <person name="Held B."/>
            <person name="Brettin T."/>
            <person name="Detter J.C."/>
            <person name="Tapia R."/>
            <person name="Han C."/>
            <person name="Land M."/>
            <person name="Hauser L."/>
            <person name="Markowitz V."/>
            <person name="Cheng J.-F."/>
            <person name="Hugenholtz P."/>
            <person name="Woyke T."/>
            <person name="Wu D."/>
            <person name="Wirth R."/>
            <person name="Bilek Y."/>
            <person name="Hader T."/>
            <person name="Klenk H.-P."/>
            <person name="Eisen J.A."/>
        </authorList>
    </citation>
    <scope>NUCLEOTIDE SEQUENCE [LARGE SCALE GENOMIC DNA]</scope>
    <source>
        <strain evidence="2">ATCC 35584 / DSM 2162 / JCM 9187 / O7/1</strain>
    </source>
</reference>